<gene>
    <name evidence="8" type="ORF">GCM10008906_00310</name>
</gene>
<dbReference type="EMBL" id="BAAACG010000001">
    <property type="protein sequence ID" value="GAA0731619.1"/>
    <property type="molecule type" value="Genomic_DNA"/>
</dbReference>
<comment type="caution">
    <text evidence="8">The sequence shown here is derived from an EMBL/GenBank/DDBJ whole genome shotgun (WGS) entry which is preliminary data.</text>
</comment>
<protein>
    <recommendedName>
        <fullName evidence="3">glucose-6-phosphate isomerase</fullName>
        <ecNumber evidence="3">5.3.1.9</ecNumber>
    </recommendedName>
</protein>
<comment type="similarity">
    <text evidence="2">Belongs to the archaeal-type GPI family.</text>
</comment>
<evidence type="ECO:0000259" key="7">
    <source>
        <dbReference type="Pfam" id="PF06560"/>
    </source>
</evidence>
<keyword evidence="8" id="KW-0413">Isomerase</keyword>
<dbReference type="CDD" id="cd02218">
    <property type="entry name" value="cupin_PGI"/>
    <property type="match status" value="1"/>
</dbReference>
<dbReference type="EC" id="5.3.1.9" evidence="3"/>
<dbReference type="SUPFAM" id="SSF51182">
    <property type="entry name" value="RmlC-like cupins"/>
    <property type="match status" value="1"/>
</dbReference>
<reference evidence="9" key="1">
    <citation type="journal article" date="2019" name="Int. J. Syst. Evol. Microbiol.">
        <title>The Global Catalogue of Microorganisms (GCM) 10K type strain sequencing project: providing services to taxonomists for standard genome sequencing and annotation.</title>
        <authorList>
            <consortium name="The Broad Institute Genomics Platform"/>
            <consortium name="The Broad Institute Genome Sequencing Center for Infectious Disease"/>
            <person name="Wu L."/>
            <person name="Ma J."/>
        </authorList>
    </citation>
    <scope>NUCLEOTIDE SEQUENCE [LARGE SCALE GENOMIC DNA]</scope>
    <source>
        <strain evidence="9">JCM 1407</strain>
    </source>
</reference>
<accession>A0ABP3UFJ2</accession>
<dbReference type="Pfam" id="PF06560">
    <property type="entry name" value="GPI"/>
    <property type="match status" value="1"/>
</dbReference>
<keyword evidence="4" id="KW-0312">Gluconeogenesis</keyword>
<organism evidence="8 9">
    <name type="scientific">Clostridium oceanicum</name>
    <dbReference type="NCBI Taxonomy" id="1543"/>
    <lineage>
        <taxon>Bacteria</taxon>
        <taxon>Bacillati</taxon>
        <taxon>Bacillota</taxon>
        <taxon>Clostridia</taxon>
        <taxon>Eubacteriales</taxon>
        <taxon>Clostridiaceae</taxon>
        <taxon>Clostridium</taxon>
    </lineage>
</organism>
<dbReference type="InterPro" id="IPR014710">
    <property type="entry name" value="RmlC-like_jellyroll"/>
</dbReference>
<evidence type="ECO:0000256" key="2">
    <source>
        <dbReference type="ARBA" id="ARBA00006542"/>
    </source>
</evidence>
<evidence type="ECO:0000256" key="1">
    <source>
        <dbReference type="ARBA" id="ARBA00004926"/>
    </source>
</evidence>
<name>A0ABP3UFJ2_9CLOT</name>
<dbReference type="RefSeq" id="WP_343757606.1">
    <property type="nucleotide sequence ID" value="NZ_BAAACG010000001.1"/>
</dbReference>
<dbReference type="Proteomes" id="UP001501510">
    <property type="component" value="Unassembled WGS sequence"/>
</dbReference>
<evidence type="ECO:0000256" key="5">
    <source>
        <dbReference type="ARBA" id="ARBA00023152"/>
    </source>
</evidence>
<sequence>MKIIEAKYNQDFFNGVIEGENVKSYRKLYKDIAFAYNSKDENLSDDTEMYRVYSFDEGGDNTILWGLTILHPVTVSGECNLTRGHFHQDRTEPEIYFGLGGEGLLLYMDSKGECFAQKVAKGSVHYIHGEYAHRLVNTGNEDLKVGAAWRKAAGHDYEAIEKNNFPYRIYKIDGNIVIK</sequence>
<keyword evidence="5" id="KW-0324">Glycolysis</keyword>
<evidence type="ECO:0000313" key="9">
    <source>
        <dbReference type="Proteomes" id="UP001501510"/>
    </source>
</evidence>
<dbReference type="GO" id="GO:0016853">
    <property type="term" value="F:isomerase activity"/>
    <property type="evidence" value="ECO:0007669"/>
    <property type="project" value="UniProtKB-KW"/>
</dbReference>
<evidence type="ECO:0000256" key="6">
    <source>
        <dbReference type="ARBA" id="ARBA00029321"/>
    </source>
</evidence>
<dbReference type="InterPro" id="IPR011051">
    <property type="entry name" value="RmlC_Cupin_sf"/>
</dbReference>
<comment type="pathway">
    <text evidence="1">Carbohydrate degradation; glycolysis; D-glyceraldehyde 3-phosphate and glycerone phosphate from D-glucose: step 2/4.</text>
</comment>
<keyword evidence="9" id="KW-1185">Reference proteome</keyword>
<evidence type="ECO:0000313" key="8">
    <source>
        <dbReference type="EMBL" id="GAA0731619.1"/>
    </source>
</evidence>
<evidence type="ECO:0000256" key="4">
    <source>
        <dbReference type="ARBA" id="ARBA00022432"/>
    </source>
</evidence>
<feature type="domain" description="Glucose-6-phosphate isomerase prokaryote" evidence="7">
    <location>
        <begin position="36"/>
        <end position="164"/>
    </location>
</feature>
<evidence type="ECO:0000256" key="3">
    <source>
        <dbReference type="ARBA" id="ARBA00011952"/>
    </source>
</evidence>
<dbReference type="InterPro" id="IPR010551">
    <property type="entry name" value="G6P_isomerase_prok"/>
</dbReference>
<comment type="catalytic activity">
    <reaction evidence="6">
        <text>alpha-D-glucose 6-phosphate = beta-D-fructose 6-phosphate</text>
        <dbReference type="Rhea" id="RHEA:11816"/>
        <dbReference type="ChEBI" id="CHEBI:57634"/>
        <dbReference type="ChEBI" id="CHEBI:58225"/>
        <dbReference type="EC" id="5.3.1.9"/>
    </reaction>
</comment>
<dbReference type="Gene3D" id="2.60.120.10">
    <property type="entry name" value="Jelly Rolls"/>
    <property type="match status" value="1"/>
</dbReference>
<proteinExistence type="inferred from homology"/>